<keyword evidence="1" id="KW-0328">Glycosyltransferase</keyword>
<evidence type="ECO:0000313" key="2">
    <source>
        <dbReference type="Proteomes" id="UP000306319"/>
    </source>
</evidence>
<proteinExistence type="predicted"/>
<sequence length="436" mass="49190">MKYMLIAGEASGDLHASNLINSLKKIDPDADFRFFGGDLMAKAARKNPEIHYEMMNVMGFSEVLRKLPTLLKNLRTAKRIVAEYRPDVLILVDYPSFNLKLAKYAHSLGIKVDYFISPKVWAWKEYRVKKIKKWVDNLYSILPFEVGFYKRHGYNVTYVGNPSVQEVEYSMGHLPPRKHFVERQGFEDKEKPIIALLPGSRKGEIRNNLPIMIAAAKRFPDFQYAVAAAPAVPEKFYREVAQDPGLQVVFGATPTLLKYSQAAIVTSGTATLETALIGTPQVVCYRGNGRKLTYRLMEKLLKVKYVSLPNLIVNNTVVPELLLHNCTPTTIARELSPLLQPSPKRDWQLSGYKNLKRRLGNSVASDYAAELITDSLGLTVPHDNPTTDKKTKNNNANGNKDSSASGNDNTRENARPTNRRRPRPRPRLDSSDNNEN</sequence>
<keyword evidence="1" id="KW-0808">Transferase</keyword>
<keyword evidence="2" id="KW-1185">Reference proteome</keyword>
<gene>
    <name evidence="1" type="primary">lpxB</name>
    <name evidence="1" type="ORF">E5331_05510</name>
</gene>
<reference evidence="1" key="1">
    <citation type="submission" date="2019-04" db="EMBL/GenBank/DDBJ databases">
        <title>Microbes associate with the intestines of laboratory mice.</title>
        <authorList>
            <person name="Navarre W."/>
            <person name="Wong E."/>
            <person name="Huang K."/>
            <person name="Tropini C."/>
            <person name="Ng K."/>
            <person name="Yu B."/>
        </authorList>
    </citation>
    <scope>NUCLEOTIDE SEQUENCE</scope>
    <source>
        <strain evidence="1">NM04_E33</strain>
    </source>
</reference>
<dbReference type="Proteomes" id="UP000306319">
    <property type="component" value="Unassembled WGS sequence"/>
</dbReference>
<accession>A0AC61RKZ4</accession>
<comment type="caution">
    <text evidence="1">The sequence shown here is derived from an EMBL/GenBank/DDBJ whole genome shotgun (WGS) entry which is preliminary data.</text>
</comment>
<evidence type="ECO:0000313" key="1">
    <source>
        <dbReference type="EMBL" id="TGY79613.1"/>
    </source>
</evidence>
<name>A0AC61RKZ4_9BACT</name>
<organism evidence="1 2">
    <name type="scientific">Lepagella muris</name>
    <dbReference type="NCBI Taxonomy" id="3032870"/>
    <lineage>
        <taxon>Bacteria</taxon>
        <taxon>Pseudomonadati</taxon>
        <taxon>Bacteroidota</taxon>
        <taxon>Bacteroidia</taxon>
        <taxon>Bacteroidales</taxon>
        <taxon>Muribaculaceae</taxon>
        <taxon>Lepagella</taxon>
    </lineage>
</organism>
<protein>
    <submittedName>
        <fullName evidence="1">Lipid-A-disaccharide synthase</fullName>
        <ecNumber evidence="1">2.4.1.182</ecNumber>
    </submittedName>
</protein>
<dbReference type="EC" id="2.4.1.182" evidence="1"/>
<dbReference type="EMBL" id="SRYB01000006">
    <property type="protein sequence ID" value="TGY79613.1"/>
    <property type="molecule type" value="Genomic_DNA"/>
</dbReference>